<feature type="compositionally biased region" description="Polar residues" evidence="1">
    <location>
        <begin position="103"/>
        <end position="119"/>
    </location>
</feature>
<evidence type="ECO:0000313" key="3">
    <source>
        <dbReference type="Proteomes" id="UP000317650"/>
    </source>
</evidence>
<gene>
    <name evidence="2" type="ORF">C4D60_Mb07t00630</name>
</gene>
<dbReference type="EMBL" id="PYDT01000005">
    <property type="protein sequence ID" value="THU59296.1"/>
    <property type="molecule type" value="Genomic_DNA"/>
</dbReference>
<protein>
    <submittedName>
        <fullName evidence="2">Uncharacterized protein</fullName>
    </submittedName>
</protein>
<dbReference type="PANTHER" id="PTHR33622:SF10">
    <property type="entry name" value="MARKER FOR OXIDATIVE STRESS RESPONSE PROTEIN"/>
    <property type="match status" value="1"/>
</dbReference>
<comment type="caution">
    <text evidence="2">The sequence shown here is derived from an EMBL/GenBank/DDBJ whole genome shotgun (WGS) entry which is preliminary data.</text>
</comment>
<dbReference type="Proteomes" id="UP000317650">
    <property type="component" value="Chromosome 7"/>
</dbReference>
<keyword evidence="3" id="KW-1185">Reference proteome</keyword>
<proteinExistence type="predicted"/>
<feature type="compositionally biased region" description="Low complexity" evidence="1">
    <location>
        <begin position="91"/>
        <end position="102"/>
    </location>
</feature>
<evidence type="ECO:0000313" key="2">
    <source>
        <dbReference type="EMBL" id="THU59296.1"/>
    </source>
</evidence>
<reference evidence="2 3" key="1">
    <citation type="journal article" date="2019" name="Nat. Plants">
        <title>Genome sequencing of Musa balbisiana reveals subgenome evolution and function divergence in polyploid bananas.</title>
        <authorList>
            <person name="Yao X."/>
        </authorList>
    </citation>
    <scope>NUCLEOTIDE SEQUENCE [LARGE SCALE GENOMIC DNA]</scope>
    <source>
        <strain evidence="3">cv. DH-PKW</strain>
        <tissue evidence="2">Leaves</tissue>
    </source>
</reference>
<name>A0A4V6T4D4_MUSBA</name>
<accession>A0A4V6T4D4</accession>
<dbReference type="PANTHER" id="PTHR33622">
    <property type="entry name" value="OS03G0724500 PROTEIN"/>
    <property type="match status" value="1"/>
</dbReference>
<feature type="region of interest" description="Disordered" evidence="1">
    <location>
        <begin position="88"/>
        <end position="119"/>
    </location>
</feature>
<sequence length="119" mass="13094">MRYACQLKLFLRGGELRLVSWSARMESTEELPEQPASSPCWKKKAPDAGFLANVKDHFDQFVGTSVDQHRICLKKTIRGVGDFVKLRKQGKVSSSSSSSKVVTESNSAAENTETTGDSP</sequence>
<dbReference type="AlphaFoldDB" id="A0A4V6T4D4"/>
<organism evidence="2 3">
    <name type="scientific">Musa balbisiana</name>
    <name type="common">Banana</name>
    <dbReference type="NCBI Taxonomy" id="52838"/>
    <lineage>
        <taxon>Eukaryota</taxon>
        <taxon>Viridiplantae</taxon>
        <taxon>Streptophyta</taxon>
        <taxon>Embryophyta</taxon>
        <taxon>Tracheophyta</taxon>
        <taxon>Spermatophyta</taxon>
        <taxon>Magnoliopsida</taxon>
        <taxon>Liliopsida</taxon>
        <taxon>Zingiberales</taxon>
        <taxon>Musaceae</taxon>
        <taxon>Musa</taxon>
    </lineage>
</organism>
<evidence type="ECO:0000256" key="1">
    <source>
        <dbReference type="SAM" id="MobiDB-lite"/>
    </source>
</evidence>